<evidence type="ECO:0000256" key="1">
    <source>
        <dbReference type="SAM" id="Phobius"/>
    </source>
</evidence>
<name>A0A0E9XEU8_ANGAN</name>
<keyword evidence="1" id="KW-1133">Transmembrane helix</keyword>
<evidence type="ECO:0000313" key="2">
    <source>
        <dbReference type="EMBL" id="JAI00972.1"/>
    </source>
</evidence>
<dbReference type="EMBL" id="GBXM01007606">
    <property type="protein sequence ID" value="JAI00972.1"/>
    <property type="molecule type" value="Transcribed_RNA"/>
</dbReference>
<organism evidence="2">
    <name type="scientific">Anguilla anguilla</name>
    <name type="common">European freshwater eel</name>
    <name type="synonym">Muraena anguilla</name>
    <dbReference type="NCBI Taxonomy" id="7936"/>
    <lineage>
        <taxon>Eukaryota</taxon>
        <taxon>Metazoa</taxon>
        <taxon>Chordata</taxon>
        <taxon>Craniata</taxon>
        <taxon>Vertebrata</taxon>
        <taxon>Euteleostomi</taxon>
        <taxon>Actinopterygii</taxon>
        <taxon>Neopterygii</taxon>
        <taxon>Teleostei</taxon>
        <taxon>Anguilliformes</taxon>
        <taxon>Anguillidae</taxon>
        <taxon>Anguilla</taxon>
    </lineage>
</organism>
<reference evidence="2" key="1">
    <citation type="submission" date="2014-11" db="EMBL/GenBank/DDBJ databases">
        <authorList>
            <person name="Amaro Gonzalez C."/>
        </authorList>
    </citation>
    <scope>NUCLEOTIDE SEQUENCE</scope>
</reference>
<accession>A0A0E9XEU8</accession>
<feature type="transmembrane region" description="Helical" evidence="1">
    <location>
        <begin position="40"/>
        <end position="60"/>
    </location>
</feature>
<sequence>MNSTAIGRDSIWLKTTSFRAFVSCQCPSQFVTNRKYSGKICCKFCFAIFLSLLLLVLHLHSSEIINVPSF</sequence>
<protein>
    <submittedName>
        <fullName evidence="2">Uncharacterized protein</fullName>
    </submittedName>
</protein>
<dbReference type="AlphaFoldDB" id="A0A0E9XEU8"/>
<reference evidence="2" key="2">
    <citation type="journal article" date="2015" name="Fish Shellfish Immunol.">
        <title>Early steps in the European eel (Anguilla anguilla)-Vibrio vulnificus interaction in the gills: Role of the RtxA13 toxin.</title>
        <authorList>
            <person name="Callol A."/>
            <person name="Pajuelo D."/>
            <person name="Ebbesson L."/>
            <person name="Teles M."/>
            <person name="MacKenzie S."/>
            <person name="Amaro C."/>
        </authorList>
    </citation>
    <scope>NUCLEOTIDE SEQUENCE</scope>
</reference>
<keyword evidence="1" id="KW-0472">Membrane</keyword>
<keyword evidence="1" id="KW-0812">Transmembrane</keyword>
<proteinExistence type="predicted"/>